<proteinExistence type="predicted"/>
<reference evidence="2" key="1">
    <citation type="journal article" date="2019" name="Philos. Trans. R. Soc. Lond., B, Biol. Sci.">
        <title>Targeted metagenomic recovery of four divergent viruses reveals shared and distinctive characteristics of giant viruses of marine eukaryotes.</title>
        <authorList>
            <person name="Needham D.M."/>
            <person name="Poirier C."/>
            <person name="Hehenberger E."/>
            <person name="Jimenez V."/>
            <person name="Swalwell J.E."/>
            <person name="Santoro A.E."/>
            <person name="Worden A.Z."/>
        </authorList>
    </citation>
    <scope>NUCLEOTIDE SEQUENCE</scope>
    <source>
        <strain evidence="2">OPacV-421</strain>
    </source>
</reference>
<keyword evidence="1" id="KW-0812">Transmembrane</keyword>
<name>A0A5J6VLI5_9VIRU</name>
<dbReference type="EMBL" id="MN448299">
    <property type="protein sequence ID" value="QFG75146.1"/>
    <property type="molecule type" value="Genomic_DNA"/>
</dbReference>
<organism evidence="2">
    <name type="scientific">Megaviridae environmental sample</name>
    <dbReference type="NCBI Taxonomy" id="1737588"/>
    <lineage>
        <taxon>Viruses</taxon>
        <taxon>Varidnaviria</taxon>
        <taxon>Bamfordvirae</taxon>
        <taxon>Nucleocytoviricota</taxon>
        <taxon>Megaviricetes</taxon>
        <taxon>Imitervirales</taxon>
        <taxon>Mimiviridae</taxon>
        <taxon>environmental samples</taxon>
    </lineage>
</organism>
<accession>A0A5J6VLI5</accession>
<evidence type="ECO:0000313" key="2">
    <source>
        <dbReference type="EMBL" id="QFG75146.1"/>
    </source>
</evidence>
<feature type="transmembrane region" description="Helical" evidence="1">
    <location>
        <begin position="12"/>
        <end position="33"/>
    </location>
</feature>
<evidence type="ECO:0000256" key="1">
    <source>
        <dbReference type="SAM" id="Phobius"/>
    </source>
</evidence>
<protein>
    <submittedName>
        <fullName evidence="2">Uncharacterized protein</fullName>
    </submittedName>
</protein>
<keyword evidence="1" id="KW-0472">Membrane</keyword>
<sequence length="87" mass="10183">MLASTFIKKNYLFFTILIFLIFYGVVLTIKPSFLYKKDGVLRDFGLGYKHKTIIPLWLVSMSLAVFSYLFILLYLTVCSNSHKLEYI</sequence>
<keyword evidence="1" id="KW-1133">Transmembrane helix</keyword>
<feature type="transmembrane region" description="Helical" evidence="1">
    <location>
        <begin position="53"/>
        <end position="77"/>
    </location>
</feature>